<dbReference type="OrthoDB" id="10685883at2759"/>
<proteinExistence type="predicted"/>
<dbReference type="InParanoid" id="A0A078B135"/>
<evidence type="ECO:0000313" key="3">
    <source>
        <dbReference type="EMBL" id="CDW88330.1"/>
    </source>
</evidence>
<keyword evidence="4" id="KW-1185">Reference proteome</keyword>
<dbReference type="Proteomes" id="UP000039865">
    <property type="component" value="Unassembled WGS sequence"/>
</dbReference>
<feature type="region of interest" description="Disordered" evidence="2">
    <location>
        <begin position="709"/>
        <end position="734"/>
    </location>
</feature>
<sequence>MHPVAGGMSIFSRGNLLEGAYDQFANSQQSNRYAQSSNSQESNYEQVVNHNPNMDYKIPTHLNSNLVSPRLFVIESQRQNLALDNKISGPASNLSPRLLSTQGDLELDRLGVESSIYNERNNRNSNNMLFQQDPMKRQQNQNLYTFNQSSGRGTLNDQNYIHMMTLQEVIKESEERVKKETEAKLMSKISELEKRSQYLDRSLELIEDMKKKFQHVENQSNDYNDLLLKYNNLLYVYNSQGLKKSNTSKQTLSSINNISHQNMRSSPIRLGSATILDYTNITTQNGISLLQEQKENNLNYQEFKQKQLELQNQALKQQNDKLQSKIDILKQDQFRKKSGSRKSSPKINTLRNNRMRSLGGLSKDRQQSLYPLSKSQENLSTAISNRKRHAQSKVLTLNNHHSTQINRNNNESSSIEIQTFQKETFVTLHKKIDKLEKEKKQLKIQLKSQRIKAQDINYDAARVSLQCCCENLKIIYEDRAQSLEKIADHWKEKTQLLVGKYYKSLQLVREDQLKLRTTTIEAVEQLRSFQEKLVSEIMSRQGEIAVYYEKKVKKLEKENKQLSKRVVKANYTSSLLDQSIHEGFIHQEQTNFLDLSDLNESLYEIDHSMSRKNTRVISDHIRQQQVYSPILSEEDEDNTLGNGAGNEVFIYPVDDFNSHSLLKLKSANLVVGIDEDKSFSIGAPESPYLNNQKTYSFIQTTNSTQIYDRSPRQGQQQHDQLEQSVKKNSKKQKSNKKVTFRDQVIKGSRLYDEKSIEKILIRSCTCCGPLLPEDCDSGKVSCSCLIF</sequence>
<feature type="coiled-coil region" evidence="1">
    <location>
        <begin position="163"/>
        <end position="226"/>
    </location>
</feature>
<evidence type="ECO:0000256" key="1">
    <source>
        <dbReference type="SAM" id="Coils"/>
    </source>
</evidence>
<evidence type="ECO:0000256" key="2">
    <source>
        <dbReference type="SAM" id="MobiDB-lite"/>
    </source>
</evidence>
<feature type="region of interest" description="Disordered" evidence="2">
    <location>
        <begin position="333"/>
        <end position="367"/>
    </location>
</feature>
<protein>
    <submittedName>
        <fullName evidence="3">Uncharacterized protein</fullName>
    </submittedName>
</protein>
<dbReference type="EMBL" id="CCKQ01016460">
    <property type="protein sequence ID" value="CDW88330.1"/>
    <property type="molecule type" value="Genomic_DNA"/>
</dbReference>
<feature type="coiled-coil region" evidence="1">
    <location>
        <begin position="425"/>
        <end position="452"/>
    </location>
</feature>
<feature type="coiled-coil region" evidence="1">
    <location>
        <begin position="545"/>
        <end position="572"/>
    </location>
</feature>
<name>A0A078B135_STYLE</name>
<organism evidence="3 4">
    <name type="scientific">Stylonychia lemnae</name>
    <name type="common">Ciliate</name>
    <dbReference type="NCBI Taxonomy" id="5949"/>
    <lineage>
        <taxon>Eukaryota</taxon>
        <taxon>Sar</taxon>
        <taxon>Alveolata</taxon>
        <taxon>Ciliophora</taxon>
        <taxon>Intramacronucleata</taxon>
        <taxon>Spirotrichea</taxon>
        <taxon>Stichotrichia</taxon>
        <taxon>Sporadotrichida</taxon>
        <taxon>Oxytrichidae</taxon>
        <taxon>Stylonychinae</taxon>
        <taxon>Stylonychia</taxon>
    </lineage>
</organism>
<keyword evidence="1" id="KW-0175">Coiled coil</keyword>
<reference evidence="3 4" key="1">
    <citation type="submission" date="2014-06" db="EMBL/GenBank/DDBJ databases">
        <authorList>
            <person name="Swart Estienne"/>
        </authorList>
    </citation>
    <scope>NUCLEOTIDE SEQUENCE [LARGE SCALE GENOMIC DNA]</scope>
    <source>
        <strain evidence="3 4">130c</strain>
    </source>
</reference>
<dbReference type="AlphaFoldDB" id="A0A078B135"/>
<feature type="coiled-coil region" evidence="1">
    <location>
        <begin position="300"/>
        <end position="332"/>
    </location>
</feature>
<accession>A0A078B135</accession>
<gene>
    <name evidence="3" type="primary">Contig8793.g9388</name>
    <name evidence="3" type="ORF">STYLEM_17451</name>
</gene>
<feature type="compositionally biased region" description="Polar residues" evidence="2">
    <location>
        <begin position="709"/>
        <end position="718"/>
    </location>
</feature>
<evidence type="ECO:0000313" key="4">
    <source>
        <dbReference type="Proteomes" id="UP000039865"/>
    </source>
</evidence>